<protein>
    <submittedName>
        <fullName evidence="1">Uncharacterized protein</fullName>
    </submittedName>
</protein>
<dbReference type="Proteomes" id="UP000044377">
    <property type="component" value="Unassembled WGS sequence"/>
</dbReference>
<name>A0A0G4JSD4_9GAMM</name>
<gene>
    <name evidence="1" type="ORF">BN1221_01282</name>
</gene>
<accession>A0A0G4JSD4</accession>
<reference evidence="2" key="1">
    <citation type="submission" date="2015-01" db="EMBL/GenBank/DDBJ databases">
        <authorList>
            <person name="Paterson Steve"/>
        </authorList>
    </citation>
    <scope>NUCLEOTIDE SEQUENCE [LARGE SCALE GENOMIC DNA]</scope>
    <source>
        <strain evidence="2">OBR1</strain>
    </source>
</reference>
<dbReference type="STRING" id="1109412.BN1221_01282"/>
<evidence type="ECO:0000313" key="2">
    <source>
        <dbReference type="Proteomes" id="UP000044377"/>
    </source>
</evidence>
<sequence>MLRSPESEVYPLVSLQSNNMEKLDFPTGLPGIPANIAIFDAVQMRKP</sequence>
<keyword evidence="2" id="KW-1185">Reference proteome</keyword>
<dbReference type="AlphaFoldDB" id="A0A0G4JSD4"/>
<evidence type="ECO:0000313" key="1">
    <source>
        <dbReference type="EMBL" id="CPR15032.1"/>
    </source>
</evidence>
<proteinExistence type="predicted"/>
<dbReference type="EMBL" id="CGIG01000001">
    <property type="protein sequence ID" value="CPR15032.1"/>
    <property type="molecule type" value="Genomic_DNA"/>
</dbReference>
<organism evidence="1 2">
    <name type="scientific">Brenneria goodwinii</name>
    <dbReference type="NCBI Taxonomy" id="1109412"/>
    <lineage>
        <taxon>Bacteria</taxon>
        <taxon>Pseudomonadati</taxon>
        <taxon>Pseudomonadota</taxon>
        <taxon>Gammaproteobacteria</taxon>
        <taxon>Enterobacterales</taxon>
        <taxon>Pectobacteriaceae</taxon>
        <taxon>Brenneria</taxon>
    </lineage>
</organism>